<dbReference type="Pfam" id="PF13086">
    <property type="entry name" value="AAA_11"/>
    <property type="match status" value="1"/>
</dbReference>
<gene>
    <name evidence="4" type="ORF">M7I_2863</name>
</gene>
<feature type="domain" description="DNA2/NAM7 helicase-like C-terminal" evidence="2">
    <location>
        <begin position="452"/>
        <end position="565"/>
    </location>
</feature>
<keyword evidence="4" id="KW-0347">Helicase</keyword>
<keyword evidence="4" id="KW-0378">Hydrolase</keyword>
<dbReference type="InParanoid" id="H0EJX9"/>
<dbReference type="EMBL" id="AGUE01000060">
    <property type="protein sequence ID" value="EHL01170.1"/>
    <property type="molecule type" value="Genomic_DNA"/>
</dbReference>
<dbReference type="OrthoDB" id="409395at2759"/>
<name>H0EJX9_GLAL7</name>
<dbReference type="InterPro" id="IPR045055">
    <property type="entry name" value="DNA2/NAM7-like"/>
</dbReference>
<dbReference type="InterPro" id="IPR041679">
    <property type="entry name" value="DNA2/NAM7-like_C"/>
</dbReference>
<dbReference type="HOGENOM" id="CLU_482356_0_0_1"/>
<organism evidence="4 5">
    <name type="scientific">Glarea lozoyensis (strain ATCC 74030 / MF5533)</name>
    <dbReference type="NCBI Taxonomy" id="1104152"/>
    <lineage>
        <taxon>Eukaryota</taxon>
        <taxon>Fungi</taxon>
        <taxon>Dikarya</taxon>
        <taxon>Ascomycota</taxon>
        <taxon>Pezizomycotina</taxon>
        <taxon>Leotiomycetes</taxon>
        <taxon>Helotiales</taxon>
        <taxon>Helotiaceae</taxon>
        <taxon>Glarea</taxon>
    </lineage>
</organism>
<evidence type="ECO:0000259" key="3">
    <source>
        <dbReference type="Pfam" id="PF25396"/>
    </source>
</evidence>
<dbReference type="InterPro" id="IPR041677">
    <property type="entry name" value="DNA2/NAM7_AAA_11"/>
</dbReference>
<dbReference type="PANTHER" id="PTHR10887:SF341">
    <property type="entry name" value="NFX1-TYPE ZINC FINGER-CONTAINING PROTEIN 1"/>
    <property type="match status" value="1"/>
</dbReference>
<dbReference type="PANTHER" id="PTHR10887">
    <property type="entry name" value="DNA2/NAM7 HELICASE FAMILY"/>
    <property type="match status" value="1"/>
</dbReference>
<dbReference type="GO" id="GO:0031048">
    <property type="term" value="P:regulatory ncRNA-mediated heterochromatin formation"/>
    <property type="evidence" value="ECO:0007669"/>
    <property type="project" value="TreeGrafter"/>
</dbReference>
<sequence length="565" mass="63559">MAYGLRSPDQIVNEHIAKPWKQIEYTEAWRNLPEVPKKSEICPNVDPVVAKIEKQEAWNDYQNEPRYETKLPENIVEGPWPSREDYIGAHYQILREDAVAPLRRVVSEFKRHPHMVEDSDIAVVAARPLEGLQQNPPQVDLFWGDDKDTVFDPSEEYIMVEARSSYFEASRHMLEALQKLMTEKFPLADHIAMVDPMIGPPAYVEDHSIMDLSSLPLPTGTSEETVVPDVDERLLNVDVLESFPEIPASGMDDSQMSALQSMLVKKVAIIQGPPGTGKTFVSVAALKVMMANMQSDRGIITQGQYDSLAGGDWDGDDMDASGFASWLPGDQLEPIPRTPLINSNFELEEGDIEQEQLKDLEAEAGALRQDENDPREALSGEWLGFSRLSKYRGLLAALESRTLLIEEAAETLEGTVIAGMIDSLQQLILVGDHQQLQAHCNVKTLEEAPYHMNVSMFERLVKNSIGYVMLNKQRRMIPDIRGLLCVEANPFYLNLRDHDSVLELDNRPPVPGMGGINVYFFHHTWTECRNADMSINNQDEAQMIVAHFNHLLMNGVDANDITILT</sequence>
<dbReference type="Proteomes" id="UP000005446">
    <property type="component" value="Unassembled WGS sequence"/>
</dbReference>
<evidence type="ECO:0000259" key="2">
    <source>
        <dbReference type="Pfam" id="PF13087"/>
    </source>
</evidence>
<dbReference type="Pfam" id="PF25396">
    <property type="entry name" value="ZNFX1"/>
    <property type="match status" value="1"/>
</dbReference>
<evidence type="ECO:0000313" key="5">
    <source>
        <dbReference type="Proteomes" id="UP000005446"/>
    </source>
</evidence>
<keyword evidence="4" id="KW-0547">Nucleotide-binding</keyword>
<dbReference type="InterPro" id="IPR027417">
    <property type="entry name" value="P-loop_NTPase"/>
</dbReference>
<dbReference type="AlphaFoldDB" id="H0EJX9"/>
<feature type="domain" description="DNA2/NAM7 helicase helicase" evidence="1">
    <location>
        <begin position="251"/>
        <end position="291"/>
    </location>
</feature>
<feature type="domain" description="ZNFX1" evidence="3">
    <location>
        <begin position="121"/>
        <end position="163"/>
    </location>
</feature>
<dbReference type="Pfam" id="PF13087">
    <property type="entry name" value="AAA_12"/>
    <property type="match status" value="1"/>
</dbReference>
<proteinExistence type="predicted"/>
<evidence type="ECO:0000259" key="1">
    <source>
        <dbReference type="Pfam" id="PF13086"/>
    </source>
</evidence>
<evidence type="ECO:0000313" key="4">
    <source>
        <dbReference type="EMBL" id="EHL01170.1"/>
    </source>
</evidence>
<dbReference type="SUPFAM" id="SSF52540">
    <property type="entry name" value="P-loop containing nucleoside triphosphate hydrolases"/>
    <property type="match status" value="1"/>
</dbReference>
<accession>H0EJX9</accession>
<dbReference type="GO" id="GO:0004386">
    <property type="term" value="F:helicase activity"/>
    <property type="evidence" value="ECO:0007669"/>
    <property type="project" value="UniProtKB-KW"/>
</dbReference>
<dbReference type="GO" id="GO:0031380">
    <property type="term" value="C:nuclear RNA-directed RNA polymerase complex"/>
    <property type="evidence" value="ECO:0007669"/>
    <property type="project" value="TreeGrafter"/>
</dbReference>
<keyword evidence="4" id="KW-0067">ATP-binding</keyword>
<dbReference type="Gene3D" id="3.40.50.300">
    <property type="entry name" value="P-loop containing nucleotide triphosphate hydrolases"/>
    <property type="match status" value="3"/>
</dbReference>
<reference evidence="4 5" key="1">
    <citation type="journal article" date="2012" name="Eukaryot. Cell">
        <title>Genome sequence of the fungus Glarea lozoyensis: the first genome sequence of a species from the Helotiaceae family.</title>
        <authorList>
            <person name="Youssar L."/>
            <person name="Gruening B.A."/>
            <person name="Erxleben A."/>
            <person name="Guenther S."/>
            <person name="Huettel W."/>
        </authorList>
    </citation>
    <scope>NUCLEOTIDE SEQUENCE [LARGE SCALE GENOMIC DNA]</scope>
    <source>
        <strain evidence="5">ATCC 74030 / MF5533</strain>
    </source>
</reference>
<keyword evidence="5" id="KW-1185">Reference proteome</keyword>
<dbReference type="InterPro" id="IPR057373">
    <property type="entry name" value="ZNFX1"/>
</dbReference>
<comment type="caution">
    <text evidence="4">The sequence shown here is derived from an EMBL/GenBank/DDBJ whole genome shotgun (WGS) entry which is preliminary data.</text>
</comment>
<protein>
    <submittedName>
        <fullName evidence="4">Putative Helicase required for RNAi-mediated heterochromatin assembly 1</fullName>
    </submittedName>
</protein>